<comment type="cofactor">
    <cofactor evidence="1">
        <name>NADP(+)</name>
        <dbReference type="ChEBI" id="CHEBI:58349"/>
    </cofactor>
</comment>
<dbReference type="GO" id="GO:0008446">
    <property type="term" value="F:GDP-mannose 4,6-dehydratase activity"/>
    <property type="evidence" value="ECO:0007669"/>
    <property type="project" value="UniProtKB-EC"/>
</dbReference>
<feature type="domain" description="Glycosyltransferase 2-like" evidence="5">
    <location>
        <begin position="1"/>
        <end position="91"/>
    </location>
</feature>
<dbReference type="SUPFAM" id="SSF51735">
    <property type="entry name" value="NAD(P)-binding Rossmann-fold domains"/>
    <property type="match status" value="1"/>
</dbReference>
<evidence type="ECO:0000256" key="4">
    <source>
        <dbReference type="ARBA" id="ARBA00023239"/>
    </source>
</evidence>
<dbReference type="GO" id="GO:0042351">
    <property type="term" value="P:'de novo' GDP-L-fucose biosynthetic process"/>
    <property type="evidence" value="ECO:0007669"/>
    <property type="project" value="TreeGrafter"/>
</dbReference>
<evidence type="ECO:0000256" key="2">
    <source>
        <dbReference type="ARBA" id="ARBA00009263"/>
    </source>
</evidence>
<feature type="domain" description="NAD(P)-binding" evidence="6">
    <location>
        <begin position="125"/>
        <end position="185"/>
    </location>
</feature>
<dbReference type="Gene3D" id="3.40.50.720">
    <property type="entry name" value="NAD(P)-binding Rossmann-like Domain"/>
    <property type="match status" value="1"/>
</dbReference>
<reference evidence="7" key="1">
    <citation type="journal article" date="2014" name="Front. Microbiol.">
        <title>High frequency of phylogenetically diverse reductive dehalogenase-homologous genes in deep subseafloor sedimentary metagenomes.</title>
        <authorList>
            <person name="Kawai M."/>
            <person name="Futagami T."/>
            <person name="Toyoda A."/>
            <person name="Takaki Y."/>
            <person name="Nishi S."/>
            <person name="Hori S."/>
            <person name="Arai W."/>
            <person name="Tsubouchi T."/>
            <person name="Morono Y."/>
            <person name="Uchiyama I."/>
            <person name="Ito T."/>
            <person name="Fujiyama A."/>
            <person name="Inagaki F."/>
            <person name="Takami H."/>
        </authorList>
    </citation>
    <scope>NUCLEOTIDE SEQUENCE</scope>
    <source>
        <strain evidence="7">Expedition CK06-06</strain>
    </source>
</reference>
<dbReference type="Gene3D" id="3.90.550.10">
    <property type="entry name" value="Spore Coat Polysaccharide Biosynthesis Protein SpsA, Chain A"/>
    <property type="match status" value="1"/>
</dbReference>
<dbReference type="InterPro" id="IPR029044">
    <property type="entry name" value="Nucleotide-diphossugar_trans"/>
</dbReference>
<comment type="caution">
    <text evidence="7">The sequence shown here is derived from an EMBL/GenBank/DDBJ whole genome shotgun (WGS) entry which is preliminary data.</text>
</comment>
<evidence type="ECO:0000313" key="7">
    <source>
        <dbReference type="EMBL" id="GAG86981.1"/>
    </source>
</evidence>
<dbReference type="PANTHER" id="PTHR43715">
    <property type="entry name" value="GDP-MANNOSE 4,6-DEHYDRATASE"/>
    <property type="match status" value="1"/>
</dbReference>
<evidence type="ECO:0000259" key="5">
    <source>
        <dbReference type="Pfam" id="PF00535"/>
    </source>
</evidence>
<feature type="non-terminal residue" evidence="7">
    <location>
        <position position="1"/>
    </location>
</feature>
<dbReference type="InterPro" id="IPR001173">
    <property type="entry name" value="Glyco_trans_2-like"/>
</dbReference>
<comment type="similarity">
    <text evidence="2">Belongs to the NAD(P)-dependent epimerase/dehydratase family. GDP-mannose 4,6-dehydratase subfamily.</text>
</comment>
<dbReference type="SUPFAM" id="SSF53448">
    <property type="entry name" value="Nucleotide-diphospho-sugar transferases"/>
    <property type="match status" value="1"/>
</dbReference>
<dbReference type="InterPro" id="IPR006368">
    <property type="entry name" value="GDP_Man_deHydtase"/>
</dbReference>
<accession>X1CRW2</accession>
<dbReference type="InterPro" id="IPR016040">
    <property type="entry name" value="NAD(P)-bd_dom"/>
</dbReference>
<protein>
    <recommendedName>
        <fullName evidence="3">GDP-mannose 4,6-dehydratase</fullName>
        <ecNumber evidence="3">4.2.1.47</ecNumber>
    </recommendedName>
</protein>
<dbReference type="AlphaFoldDB" id="X1CRW2"/>
<proteinExistence type="inferred from homology"/>
<keyword evidence="4" id="KW-0456">Lyase</keyword>
<dbReference type="CDD" id="cd00761">
    <property type="entry name" value="Glyco_tranf_GTA_type"/>
    <property type="match status" value="1"/>
</dbReference>
<dbReference type="EMBL" id="BART01011587">
    <property type="protein sequence ID" value="GAG86981.1"/>
    <property type="molecule type" value="Genomic_DNA"/>
</dbReference>
<name>X1CRW2_9ZZZZ</name>
<dbReference type="Pfam" id="PF00535">
    <property type="entry name" value="Glycos_transf_2"/>
    <property type="match status" value="1"/>
</dbReference>
<gene>
    <name evidence="7" type="ORF">S01H4_24611</name>
</gene>
<dbReference type="Gene3D" id="3.90.25.10">
    <property type="entry name" value="UDP-galactose 4-epimerase, domain 1"/>
    <property type="match status" value="1"/>
</dbReference>
<organism evidence="7">
    <name type="scientific">marine sediment metagenome</name>
    <dbReference type="NCBI Taxonomy" id="412755"/>
    <lineage>
        <taxon>unclassified sequences</taxon>
        <taxon>metagenomes</taxon>
        <taxon>ecological metagenomes</taxon>
    </lineage>
</organism>
<sequence>DGGSKDNTIEILRQYPRTNIQIRTDIKTTGKGMEILLKKATTEWIVFVDNAKVPDPGWYDEMCKSKHKYDFFGSKRIVHYEFEREDTTTTDWGKRPLGGLWMIKKSLVEDIHVDDDYMWRVVDLWLRQGLEEVGIDKDTGRIWVEVSKKYFRPIDVNFLLGDASKARKILDWKPTVTFDELVEIMVVNEK</sequence>
<dbReference type="Pfam" id="PF16363">
    <property type="entry name" value="GDP_Man_Dehyd"/>
    <property type="match status" value="1"/>
</dbReference>
<evidence type="ECO:0000256" key="1">
    <source>
        <dbReference type="ARBA" id="ARBA00001937"/>
    </source>
</evidence>
<dbReference type="EC" id="4.2.1.47" evidence="3"/>
<evidence type="ECO:0000256" key="3">
    <source>
        <dbReference type="ARBA" id="ARBA00011989"/>
    </source>
</evidence>
<dbReference type="InterPro" id="IPR036291">
    <property type="entry name" value="NAD(P)-bd_dom_sf"/>
</dbReference>
<evidence type="ECO:0000259" key="6">
    <source>
        <dbReference type="Pfam" id="PF16363"/>
    </source>
</evidence>
<dbReference type="PANTHER" id="PTHR43715:SF1">
    <property type="entry name" value="GDP-MANNOSE 4,6 DEHYDRATASE"/>
    <property type="match status" value="1"/>
</dbReference>